<dbReference type="GO" id="GO:0019799">
    <property type="term" value="F:tubulin N-acetyltransferase activity"/>
    <property type="evidence" value="ECO:0007669"/>
    <property type="project" value="InterPro"/>
</dbReference>
<dbReference type="GO" id="GO:0005874">
    <property type="term" value="C:microtubule"/>
    <property type="evidence" value="ECO:0007669"/>
    <property type="project" value="InterPro"/>
</dbReference>
<sequence length="72" mass="7958">MEWNFRVKGLTAGVVSRWDRESVAALPKVEQDHIRQVVDRAGELSAKAQSLGAVITDFSKVLCCEHTVYLAA</sequence>
<feature type="domain" description="N-acetyltransferase" evidence="1">
    <location>
        <begin position="1"/>
        <end position="72"/>
    </location>
</feature>
<accession>A0A061QNM7</accession>
<dbReference type="EMBL" id="GBEZ01024781">
    <property type="protein sequence ID" value="JAC62242.1"/>
    <property type="molecule type" value="Transcribed_RNA"/>
</dbReference>
<reference evidence="2" key="1">
    <citation type="submission" date="2014-05" db="EMBL/GenBank/DDBJ databases">
        <title>The transcriptome of the halophilic microalga Tetraselmis sp. GSL018 isolated from the Great Salt Lake, Utah.</title>
        <authorList>
            <person name="Jinkerson R.E."/>
            <person name="D'Adamo S."/>
            <person name="Posewitz M.C."/>
        </authorList>
    </citation>
    <scope>NUCLEOTIDE SEQUENCE</scope>
    <source>
        <strain evidence="2">GSL018</strain>
    </source>
</reference>
<protein>
    <recommendedName>
        <fullName evidence="1">N-acetyltransferase domain-containing protein</fullName>
    </recommendedName>
</protein>
<proteinExistence type="predicted"/>
<dbReference type="Gene3D" id="3.40.630.30">
    <property type="match status" value="1"/>
</dbReference>
<name>A0A061QNM7_9CHLO</name>
<gene>
    <name evidence="2" type="ORF">TSPGSL018_23894</name>
</gene>
<dbReference type="PROSITE" id="PS51730">
    <property type="entry name" value="GNAT_ATAT"/>
    <property type="match status" value="1"/>
</dbReference>
<dbReference type="Pfam" id="PF05301">
    <property type="entry name" value="Acetyltransf_16"/>
    <property type="match status" value="1"/>
</dbReference>
<feature type="non-terminal residue" evidence="2">
    <location>
        <position position="72"/>
    </location>
</feature>
<dbReference type="InterPro" id="IPR007965">
    <property type="entry name" value="GNAT_ATAT"/>
</dbReference>
<organism evidence="2">
    <name type="scientific">Tetraselmis sp. GSL018</name>
    <dbReference type="NCBI Taxonomy" id="582737"/>
    <lineage>
        <taxon>Eukaryota</taxon>
        <taxon>Viridiplantae</taxon>
        <taxon>Chlorophyta</taxon>
        <taxon>core chlorophytes</taxon>
        <taxon>Chlorodendrophyceae</taxon>
        <taxon>Chlorodendrales</taxon>
        <taxon>Chlorodendraceae</taxon>
        <taxon>Tetraselmis</taxon>
    </lineage>
</organism>
<evidence type="ECO:0000313" key="2">
    <source>
        <dbReference type="EMBL" id="JAC62242.1"/>
    </source>
</evidence>
<evidence type="ECO:0000259" key="1">
    <source>
        <dbReference type="PROSITE" id="PS51730"/>
    </source>
</evidence>
<dbReference type="AlphaFoldDB" id="A0A061QNM7"/>